<comment type="caution">
    <text evidence="16">The sequence shown here is derived from an EMBL/GenBank/DDBJ whole genome shotgun (WGS) entry which is preliminary data.</text>
</comment>
<evidence type="ECO:0000256" key="2">
    <source>
        <dbReference type="ARBA" id="ARBA00004569"/>
    </source>
</evidence>
<proteinExistence type="inferred from homology"/>
<keyword evidence="7 14" id="KW-0186">Copper</keyword>
<evidence type="ECO:0000256" key="6">
    <source>
        <dbReference type="ARBA" id="ARBA00022990"/>
    </source>
</evidence>
<reference evidence="16" key="1">
    <citation type="journal article" date="2023" name="Mol. Biol. Evol.">
        <title>Third-Generation Sequencing Reveals the Adaptive Role of the Epigenome in Three Deep-Sea Polychaetes.</title>
        <authorList>
            <person name="Perez M."/>
            <person name="Aroh O."/>
            <person name="Sun Y."/>
            <person name="Lan Y."/>
            <person name="Juniper S.K."/>
            <person name="Young C.R."/>
            <person name="Angers B."/>
            <person name="Qian P.Y."/>
        </authorList>
    </citation>
    <scope>NUCLEOTIDE SEQUENCE</scope>
    <source>
        <strain evidence="16">P08H-3</strain>
    </source>
</reference>
<keyword evidence="8" id="KW-0496">Mitochondrion</keyword>
<feature type="region of interest" description="Disordered" evidence="15">
    <location>
        <begin position="1"/>
        <end position="24"/>
    </location>
</feature>
<evidence type="ECO:0000256" key="15">
    <source>
        <dbReference type="SAM" id="MobiDB-lite"/>
    </source>
</evidence>
<dbReference type="InterPro" id="IPR009069">
    <property type="entry name" value="Cys_alpha_HP_mot_SF"/>
</dbReference>
<dbReference type="SUPFAM" id="SSF47072">
    <property type="entry name" value="Cysteine alpha-hairpin motif"/>
    <property type="match status" value="1"/>
</dbReference>
<evidence type="ECO:0000313" key="16">
    <source>
        <dbReference type="EMBL" id="KAK2149605.1"/>
    </source>
</evidence>
<evidence type="ECO:0000256" key="8">
    <source>
        <dbReference type="ARBA" id="ARBA00023128"/>
    </source>
</evidence>
<evidence type="ECO:0000256" key="1">
    <source>
        <dbReference type="ARBA" id="ARBA00004496"/>
    </source>
</evidence>
<feature type="compositionally biased region" description="Basic and acidic residues" evidence="15">
    <location>
        <begin position="1"/>
        <end position="10"/>
    </location>
</feature>
<accession>A0AAD9MY03</accession>
<dbReference type="GO" id="GO:0005758">
    <property type="term" value="C:mitochondrial intermembrane space"/>
    <property type="evidence" value="ECO:0007669"/>
    <property type="project" value="UniProtKB-SubCell"/>
</dbReference>
<dbReference type="Proteomes" id="UP001208570">
    <property type="component" value="Unassembled WGS sequence"/>
</dbReference>
<evidence type="ECO:0000256" key="5">
    <source>
        <dbReference type="ARBA" id="ARBA00022723"/>
    </source>
</evidence>
<evidence type="ECO:0000256" key="7">
    <source>
        <dbReference type="ARBA" id="ARBA00023008"/>
    </source>
</evidence>
<comment type="subunit">
    <text evidence="12">Interacts with COA1. Interacts with the chaperone CHCHD4; this is important for correct folding and the formation of disulfide bonds that stabilize the structure.</text>
</comment>
<evidence type="ECO:0000256" key="9">
    <source>
        <dbReference type="ARBA" id="ARBA00023157"/>
    </source>
</evidence>
<evidence type="ECO:0000256" key="11">
    <source>
        <dbReference type="ARBA" id="ARBA00055863"/>
    </source>
</evidence>
<dbReference type="InterPro" id="IPR007745">
    <property type="entry name" value="Cyt_c_oxidase_Cu-chaperone"/>
</dbReference>
<keyword evidence="6" id="KW-0007">Acetylation</keyword>
<evidence type="ECO:0000256" key="12">
    <source>
        <dbReference type="ARBA" id="ARBA00065132"/>
    </source>
</evidence>
<name>A0AAD9MY03_9ANNE</name>
<dbReference type="Pfam" id="PF05051">
    <property type="entry name" value="COX17"/>
    <property type="match status" value="1"/>
</dbReference>
<evidence type="ECO:0000256" key="10">
    <source>
        <dbReference type="ARBA" id="ARBA00023186"/>
    </source>
</evidence>
<evidence type="ECO:0000256" key="3">
    <source>
        <dbReference type="ARBA" id="ARBA00009241"/>
    </source>
</evidence>
<keyword evidence="4" id="KW-0963">Cytoplasm</keyword>
<keyword evidence="10" id="KW-0143">Chaperone</keyword>
<dbReference type="PANTHER" id="PTHR16719:SF0">
    <property type="entry name" value="CYTOCHROME C OXIDASE COPPER CHAPERONE"/>
    <property type="match status" value="1"/>
</dbReference>
<comment type="function">
    <text evidence="11">Copper metallochaperone essential for the assembly of the mitochondrial respiratory chain complex IV (CIV), also known as cytochrome c oxidase. Binds two copper ions and delivers them to the metallochaperone SCO1 which transports the copper ions to the Cu(A) site on the cytochrome c oxidase subunit II (MT-CO2/COX2).</text>
</comment>
<feature type="binding site" evidence="14">
    <location>
        <position position="27"/>
    </location>
    <ligand>
        <name>Cu cation</name>
        <dbReference type="ChEBI" id="CHEBI:23378"/>
    </ligand>
</feature>
<dbReference type="PANTHER" id="PTHR16719">
    <property type="entry name" value="CYTOCHROME C OXIDASE COPPER CHAPERONE"/>
    <property type="match status" value="1"/>
</dbReference>
<dbReference type="GO" id="GO:0016531">
    <property type="term" value="F:copper chaperone activity"/>
    <property type="evidence" value="ECO:0007669"/>
    <property type="project" value="InterPro"/>
</dbReference>
<keyword evidence="5 14" id="KW-0479">Metal-binding</keyword>
<dbReference type="EMBL" id="JAODUP010000445">
    <property type="protein sequence ID" value="KAK2149605.1"/>
    <property type="molecule type" value="Genomic_DNA"/>
</dbReference>
<comment type="similarity">
    <text evidence="3">Belongs to the COX17 family.</text>
</comment>
<feature type="binding site" evidence="14">
    <location>
        <position position="26"/>
    </location>
    <ligand>
        <name>Cu cation</name>
        <dbReference type="ChEBI" id="CHEBI:23378"/>
    </ligand>
</feature>
<evidence type="ECO:0000256" key="14">
    <source>
        <dbReference type="PIRSR" id="PIRSR607745-1"/>
    </source>
</evidence>
<keyword evidence="9" id="KW-1015">Disulfide bond</keyword>
<dbReference type="FunFam" id="1.10.287.1130:FF:000001">
    <property type="entry name" value="cytochrome c oxidase copper chaperone"/>
    <property type="match status" value="1"/>
</dbReference>
<dbReference type="AlphaFoldDB" id="A0AAD9MY03"/>
<keyword evidence="17" id="KW-1185">Reference proteome</keyword>
<protein>
    <recommendedName>
        <fullName evidence="13">Cytochrome c oxidase copper chaperone</fullName>
    </recommendedName>
</protein>
<evidence type="ECO:0000256" key="13">
    <source>
        <dbReference type="ARBA" id="ARBA00071062"/>
    </source>
</evidence>
<sequence>MGQSNEKQESSSEAQPQEGDKKLKPCCACPETKKIRDACIMENGEEACLAQINAHKDCMRKLGFKV</sequence>
<dbReference type="GO" id="GO:0033617">
    <property type="term" value="P:mitochondrial respiratory chain complex IV assembly"/>
    <property type="evidence" value="ECO:0007669"/>
    <property type="project" value="TreeGrafter"/>
</dbReference>
<evidence type="ECO:0000313" key="17">
    <source>
        <dbReference type="Proteomes" id="UP001208570"/>
    </source>
</evidence>
<organism evidence="16 17">
    <name type="scientific">Paralvinella palmiformis</name>
    <dbReference type="NCBI Taxonomy" id="53620"/>
    <lineage>
        <taxon>Eukaryota</taxon>
        <taxon>Metazoa</taxon>
        <taxon>Spiralia</taxon>
        <taxon>Lophotrochozoa</taxon>
        <taxon>Annelida</taxon>
        <taxon>Polychaeta</taxon>
        <taxon>Sedentaria</taxon>
        <taxon>Canalipalpata</taxon>
        <taxon>Terebellida</taxon>
        <taxon>Terebelliformia</taxon>
        <taxon>Alvinellidae</taxon>
        <taxon>Paralvinella</taxon>
    </lineage>
</organism>
<gene>
    <name evidence="16" type="ORF">LSH36_445g02085</name>
</gene>
<dbReference type="Gene3D" id="1.10.287.1130">
    <property type="entry name" value="CytochromE C oxidase copper chaperone"/>
    <property type="match status" value="1"/>
</dbReference>
<dbReference type="PROSITE" id="PS51808">
    <property type="entry name" value="CHCH"/>
    <property type="match status" value="1"/>
</dbReference>
<comment type="subcellular location">
    <subcellularLocation>
        <location evidence="1">Cytoplasm</location>
    </subcellularLocation>
    <subcellularLocation>
        <location evidence="2">Mitochondrion intermembrane space</location>
    </subcellularLocation>
</comment>
<evidence type="ECO:0000256" key="4">
    <source>
        <dbReference type="ARBA" id="ARBA00022490"/>
    </source>
</evidence>
<dbReference type="GO" id="GO:0005507">
    <property type="term" value="F:copper ion binding"/>
    <property type="evidence" value="ECO:0007669"/>
    <property type="project" value="InterPro"/>
</dbReference>